<organism evidence="1 2">
    <name type="scientific">Microbacterium phage LilyLou</name>
    <dbReference type="NCBI Taxonomy" id="2590876"/>
    <lineage>
        <taxon>Viruses</taxon>
        <taxon>Duplodnaviria</taxon>
        <taxon>Heunggongvirae</taxon>
        <taxon>Uroviricota</taxon>
        <taxon>Caudoviricetes</taxon>
        <taxon>Eekayvirinae</taxon>
        <taxon>Tinytimothyvirus</taxon>
        <taxon>Tinytimothyvirus alex44</taxon>
    </lineage>
</organism>
<dbReference type="Proteomes" id="UP000320638">
    <property type="component" value="Genome"/>
</dbReference>
<protein>
    <submittedName>
        <fullName evidence="1">Uncharacterized protein</fullName>
    </submittedName>
</protein>
<proteinExistence type="predicted"/>
<name>A0A4Y6EBQ3_9CAUD</name>
<sequence>MSDKGFIIENPNDPETRKRLALLVLRARLTLAIQMGSTDTFALHRARGWAKKLGITVGVKTMKQNLRWIESEIKKIADSDEQDR</sequence>
<evidence type="ECO:0000313" key="1">
    <source>
        <dbReference type="EMBL" id="QDF16053.1"/>
    </source>
</evidence>
<gene>
    <name evidence="1" type="primary">25</name>
    <name evidence="1" type="ORF">SEA_LILYLOU_25</name>
</gene>
<dbReference type="EMBL" id="MK894438">
    <property type="protein sequence ID" value="QDF16053.1"/>
    <property type="molecule type" value="Genomic_DNA"/>
</dbReference>
<evidence type="ECO:0000313" key="2">
    <source>
        <dbReference type="Proteomes" id="UP000320638"/>
    </source>
</evidence>
<accession>A0A4Y6EBQ3</accession>
<reference evidence="1 2" key="1">
    <citation type="submission" date="2019-05" db="EMBL/GenBank/DDBJ databases">
        <authorList>
            <person name="Berry L.J."/>
            <person name="Reagor J.P."/>
            <person name="Chani A.S."/>
            <person name="Suter H.M."/>
            <person name="Vanzant E.P."/>
            <person name="Fields E.J."/>
            <person name="Sabotchick N.R."/>
            <person name="Mahoney L.M."/>
            <person name="Gaffney B.L."/>
            <person name="Staples A.K."/>
            <person name="King R.A."/>
            <person name="Rinehart C.A."/>
            <person name="Rowland N.S."/>
            <person name="Garlena R.A."/>
            <person name="Russell D.A."/>
            <person name="Pope W.H."/>
            <person name="Jacobs-Sera D."/>
            <person name="Hendrix R.W."/>
            <person name="Hatfull G.F."/>
        </authorList>
    </citation>
    <scope>NUCLEOTIDE SEQUENCE [LARGE SCALE GENOMIC DNA]</scope>
</reference>